<feature type="region of interest" description="Disordered" evidence="1">
    <location>
        <begin position="34"/>
        <end position="97"/>
    </location>
</feature>
<accession>A0A9P3LXL4</accession>
<reference evidence="3" key="1">
    <citation type="submission" date="2021-11" db="EMBL/GenBank/DDBJ databases">
        <authorList>
            <person name="Herlambang A."/>
            <person name="Guo Y."/>
            <person name="Takashima Y."/>
            <person name="Nishizawa T."/>
        </authorList>
    </citation>
    <scope>NUCLEOTIDE SEQUENCE</scope>
    <source>
        <strain evidence="3">E1425</strain>
    </source>
</reference>
<gene>
    <name evidence="3" type="ORF">EMPS_06303</name>
</gene>
<organism evidence="3 4">
    <name type="scientific">Entomortierella parvispora</name>
    <dbReference type="NCBI Taxonomy" id="205924"/>
    <lineage>
        <taxon>Eukaryota</taxon>
        <taxon>Fungi</taxon>
        <taxon>Fungi incertae sedis</taxon>
        <taxon>Mucoromycota</taxon>
        <taxon>Mortierellomycotina</taxon>
        <taxon>Mortierellomycetes</taxon>
        <taxon>Mortierellales</taxon>
        <taxon>Mortierellaceae</taxon>
        <taxon>Entomortierella</taxon>
    </lineage>
</organism>
<dbReference type="Proteomes" id="UP000827284">
    <property type="component" value="Unassembled WGS sequence"/>
</dbReference>
<evidence type="ECO:0000313" key="4">
    <source>
        <dbReference type="Proteomes" id="UP000827284"/>
    </source>
</evidence>
<keyword evidence="2" id="KW-0472">Membrane</keyword>
<feature type="compositionally biased region" description="Polar residues" evidence="1">
    <location>
        <begin position="229"/>
        <end position="246"/>
    </location>
</feature>
<feature type="compositionally biased region" description="Basic and acidic residues" evidence="1">
    <location>
        <begin position="157"/>
        <end position="170"/>
    </location>
</feature>
<feature type="transmembrane region" description="Helical" evidence="2">
    <location>
        <begin position="117"/>
        <end position="136"/>
    </location>
</feature>
<reference evidence="3" key="2">
    <citation type="journal article" date="2022" name="Microbiol. Resour. Announc.">
        <title>Whole-Genome Sequence of Entomortierella parvispora E1425, a Mucoromycotan Fungus Associated with Burkholderiaceae-Related Endosymbiotic Bacteria.</title>
        <authorList>
            <person name="Herlambang A."/>
            <person name="Guo Y."/>
            <person name="Takashima Y."/>
            <person name="Narisawa K."/>
            <person name="Ohta H."/>
            <person name="Nishizawa T."/>
        </authorList>
    </citation>
    <scope>NUCLEOTIDE SEQUENCE</scope>
    <source>
        <strain evidence="3">E1425</strain>
    </source>
</reference>
<sequence>MNQPLPNLTYSSLTGKLTEQKGVYAENLVRDITTTSSLPKSPSSSSSSSTTATTASFSNSPTTKSLKPKPTRTSMPSATTSNVFLPSSSPSLQPDTGDTELFGRPAVVGGYNLTAGILIYSAFFLAFLTAVCAATIQRAKFRRQYRRQLQSSSMIESGKRAARIDDKGDRMSPGQGGNSKDLPPGRPGPGPEMSKTPVSNPSPLSKKRSLSERALITDMGPAGGMGYKQNATVRSNESTRPLQNEQVARFGGQPSRNRDREARGTVGHRQLIDPRLDYLELDMEDAQDSVDYSSPSLTLTSSTQQDAYYSGGFVDAIQDYKDYLSPAISQGSTTRSGVSNNLAPGMGQLNASSVQVSSDERSLPKVEYESDTEYPIPILRSKSTRLPQQMRGGPST</sequence>
<evidence type="ECO:0000313" key="3">
    <source>
        <dbReference type="EMBL" id="GJJ73945.1"/>
    </source>
</evidence>
<feature type="compositionally biased region" description="Low complexity" evidence="1">
    <location>
        <begin position="34"/>
        <end position="63"/>
    </location>
</feature>
<proteinExistence type="predicted"/>
<evidence type="ECO:0000256" key="2">
    <source>
        <dbReference type="SAM" id="Phobius"/>
    </source>
</evidence>
<feature type="region of interest" description="Disordered" evidence="1">
    <location>
        <begin position="146"/>
        <end position="269"/>
    </location>
</feature>
<dbReference type="AlphaFoldDB" id="A0A9P3LXL4"/>
<feature type="compositionally biased region" description="Basic and acidic residues" evidence="1">
    <location>
        <begin position="358"/>
        <end position="368"/>
    </location>
</feature>
<dbReference type="OrthoDB" id="2440219at2759"/>
<name>A0A9P3LXL4_9FUNG</name>
<keyword evidence="2" id="KW-1133">Transmembrane helix</keyword>
<feature type="compositionally biased region" description="Polar residues" evidence="1">
    <location>
        <begin position="71"/>
        <end position="96"/>
    </location>
</feature>
<evidence type="ECO:0000256" key="1">
    <source>
        <dbReference type="SAM" id="MobiDB-lite"/>
    </source>
</evidence>
<protein>
    <submittedName>
        <fullName evidence="3">Uncharacterized protein</fullName>
    </submittedName>
</protein>
<feature type="region of interest" description="Disordered" evidence="1">
    <location>
        <begin position="329"/>
        <end position="396"/>
    </location>
</feature>
<feature type="compositionally biased region" description="Polar residues" evidence="1">
    <location>
        <begin position="329"/>
        <end position="342"/>
    </location>
</feature>
<keyword evidence="4" id="KW-1185">Reference proteome</keyword>
<keyword evidence="2" id="KW-0812">Transmembrane</keyword>
<dbReference type="EMBL" id="BQFW01000008">
    <property type="protein sequence ID" value="GJJ73945.1"/>
    <property type="molecule type" value="Genomic_DNA"/>
</dbReference>
<comment type="caution">
    <text evidence="3">The sequence shown here is derived from an EMBL/GenBank/DDBJ whole genome shotgun (WGS) entry which is preliminary data.</text>
</comment>